<reference evidence="1" key="1">
    <citation type="submission" date="2015-10" db="EMBL/GenBank/DDBJ databases">
        <authorList>
            <person name="Regsiter A."/>
            <person name="william w."/>
        </authorList>
    </citation>
    <scope>NUCLEOTIDE SEQUENCE</scope>
    <source>
        <strain evidence="1">Montdore</strain>
    </source>
</reference>
<evidence type="ECO:0000313" key="1">
    <source>
        <dbReference type="EMBL" id="CUS07727.1"/>
    </source>
</evidence>
<dbReference type="AlphaFoldDB" id="A0A292PML8"/>
<dbReference type="EMBL" id="LN891180">
    <property type="protein sequence ID" value="CUS07727.1"/>
    <property type="molecule type" value="Genomic_DNA"/>
</dbReference>
<evidence type="ECO:0000313" key="2">
    <source>
        <dbReference type="Proteomes" id="UP001412239"/>
    </source>
</evidence>
<accession>A0A292PML8</accession>
<name>A0A292PML8_9PEZI</name>
<keyword evidence="2" id="KW-1185">Reference proteome</keyword>
<protein>
    <submittedName>
        <fullName evidence="1">Uncharacterized protein</fullName>
    </submittedName>
</protein>
<dbReference type="Proteomes" id="UP001412239">
    <property type="component" value="Unassembled WGS sequence"/>
</dbReference>
<proteinExistence type="predicted"/>
<sequence length="103" mass="11003">MFRIVRHDITTKMPAPRAHVLFSSTNAGSSLLSASPLEIPGTRVTVRALESRFPHAGYIRTESCTHAIRSSNLLGKRAFVMGSAEVEKESGGLEEDTGGSFGG</sequence>
<gene>
    <name evidence="1" type="ORF">GSTUAT00008187001</name>
</gene>
<feature type="non-terminal residue" evidence="1">
    <location>
        <position position="1"/>
    </location>
</feature>
<organism evidence="1 2">
    <name type="scientific">Tuber aestivum</name>
    <name type="common">summer truffle</name>
    <dbReference type="NCBI Taxonomy" id="59557"/>
    <lineage>
        <taxon>Eukaryota</taxon>
        <taxon>Fungi</taxon>
        <taxon>Dikarya</taxon>
        <taxon>Ascomycota</taxon>
        <taxon>Pezizomycotina</taxon>
        <taxon>Pezizomycetes</taxon>
        <taxon>Pezizales</taxon>
        <taxon>Tuberaceae</taxon>
        <taxon>Tuber</taxon>
    </lineage>
</organism>